<sequence length="343" mass="37511">MPAPVALSSRVKGAIFGLAVCDALGGPVEFKPRGSFDRVTQMLPNDNFGLPPGCFTDDTSMTLCLAQSLLECGGQSNIVDQVKKYISWWRNGYMSSVGRCFDIGVSTRSALEMWDSFLHLDYRDSSPPVEESHRAILKKITFSFGKDEYCGNGSLMRVLPTALVAPSEPEAVQLAHESSLPTHPHPRCVHACMIYAALVLQTLNGASKTELAVSLAESVKELPSNVSDNTPIEPVLAERLGKYQTLQDWEKTPAESIRSTGYVVDTLEASLWAFFNSDTFEEAAVLAVNLGYDADTVGAICGGLAGTYHGFEAIPESWLREMKKTDQLNEVAQKIVDHRNRTI</sequence>
<dbReference type="InterPro" id="IPR036705">
    <property type="entry name" value="Ribosyl_crysJ1_sf"/>
</dbReference>
<dbReference type="AlphaFoldDB" id="A0A0D2KBY0"/>
<evidence type="ECO:0000256" key="1">
    <source>
        <dbReference type="ARBA" id="ARBA00010702"/>
    </source>
</evidence>
<evidence type="ECO:0000256" key="2">
    <source>
        <dbReference type="ARBA" id="ARBA00012255"/>
    </source>
</evidence>
<proteinExistence type="inferred from homology"/>
<evidence type="ECO:0000256" key="8">
    <source>
        <dbReference type="ARBA" id="ARBA00042850"/>
    </source>
</evidence>
<evidence type="ECO:0000256" key="6">
    <source>
        <dbReference type="ARBA" id="ARBA00042471"/>
    </source>
</evidence>
<reference evidence="13 14" key="1">
    <citation type="submission" date="2015-01" db="EMBL/GenBank/DDBJ databases">
        <title>The Genome Sequence of Fonsecaea multimorphosa CBS 102226.</title>
        <authorList>
            <consortium name="The Broad Institute Genomics Platform"/>
            <person name="Cuomo C."/>
            <person name="de Hoog S."/>
            <person name="Gorbushina A."/>
            <person name="Stielow B."/>
            <person name="Teixiera M."/>
            <person name="Abouelleil A."/>
            <person name="Chapman S.B."/>
            <person name="Priest M."/>
            <person name="Young S.K."/>
            <person name="Wortman J."/>
            <person name="Nusbaum C."/>
            <person name="Birren B."/>
        </authorList>
    </citation>
    <scope>NUCLEOTIDE SEQUENCE [LARGE SCALE GENOMIC DNA]</scope>
    <source>
        <strain evidence="13 14">CBS 102226</strain>
    </source>
</reference>
<comment type="catalytic activity">
    <reaction evidence="11">
        <text>alpha-NAD(+) + H2O = ADP-D-ribose + nicotinamide + H(+)</text>
        <dbReference type="Rhea" id="RHEA:68792"/>
        <dbReference type="ChEBI" id="CHEBI:15377"/>
        <dbReference type="ChEBI" id="CHEBI:15378"/>
        <dbReference type="ChEBI" id="CHEBI:17154"/>
        <dbReference type="ChEBI" id="CHEBI:57967"/>
        <dbReference type="ChEBI" id="CHEBI:77017"/>
    </reaction>
</comment>
<gene>
    <name evidence="13" type="ORF">Z520_03268</name>
</gene>
<dbReference type="VEuPathDB" id="FungiDB:Z520_03268"/>
<evidence type="ECO:0000256" key="11">
    <source>
        <dbReference type="ARBA" id="ARBA00049015"/>
    </source>
</evidence>
<feature type="binding site" evidence="12">
    <location>
        <position position="56"/>
    </location>
    <ligand>
        <name>Mg(2+)</name>
        <dbReference type="ChEBI" id="CHEBI:18420"/>
        <label>1</label>
    </ligand>
</feature>
<dbReference type="EC" id="3.2.1.143" evidence="2"/>
<feature type="binding site" evidence="12">
    <location>
        <position position="295"/>
    </location>
    <ligand>
        <name>Mg(2+)</name>
        <dbReference type="ChEBI" id="CHEBI:18420"/>
        <label>1</label>
    </ligand>
</feature>
<evidence type="ECO:0000256" key="5">
    <source>
        <dbReference type="ARBA" id="ARBA00042398"/>
    </source>
</evidence>
<comment type="similarity">
    <text evidence="1">Belongs to the ADP-ribosylglycohydrolase family.</text>
</comment>
<keyword evidence="14" id="KW-1185">Reference proteome</keyword>
<dbReference type="EMBL" id="KN848066">
    <property type="protein sequence ID" value="KIY00605.1"/>
    <property type="molecule type" value="Genomic_DNA"/>
</dbReference>
<comment type="cofactor">
    <cofactor evidence="12">
        <name>Mg(2+)</name>
        <dbReference type="ChEBI" id="CHEBI:18420"/>
    </cofactor>
    <text evidence="12">Binds 2 magnesium ions per subunit.</text>
</comment>
<dbReference type="STRING" id="1442371.A0A0D2KBY0"/>
<evidence type="ECO:0000256" key="3">
    <source>
        <dbReference type="ARBA" id="ARBA00022801"/>
    </source>
</evidence>
<dbReference type="PANTHER" id="PTHR16222">
    <property type="entry name" value="ADP-RIBOSYLGLYCOHYDROLASE"/>
    <property type="match status" value="1"/>
</dbReference>
<dbReference type="GeneID" id="27709014"/>
<organism evidence="13 14">
    <name type="scientific">Fonsecaea multimorphosa CBS 102226</name>
    <dbReference type="NCBI Taxonomy" id="1442371"/>
    <lineage>
        <taxon>Eukaryota</taxon>
        <taxon>Fungi</taxon>
        <taxon>Dikarya</taxon>
        <taxon>Ascomycota</taxon>
        <taxon>Pezizomycotina</taxon>
        <taxon>Eurotiomycetes</taxon>
        <taxon>Chaetothyriomycetidae</taxon>
        <taxon>Chaetothyriales</taxon>
        <taxon>Herpotrichiellaceae</taxon>
        <taxon>Fonsecaea</taxon>
    </lineage>
</organism>
<protein>
    <recommendedName>
        <fullName evidence="4">ADP-ribosylhydrolase ARH3</fullName>
        <ecNumber evidence="2">3.2.1.143</ecNumber>
    </recommendedName>
    <alternativeName>
        <fullName evidence="5">ADP-ribose glycohydrolase ARH3</fullName>
    </alternativeName>
    <alternativeName>
        <fullName evidence="6">ADP-ribosylhydrolase 3</fullName>
    </alternativeName>
    <alternativeName>
        <fullName evidence="9">O-acetyl-ADP-ribose deacetylase ARH3</fullName>
    </alternativeName>
    <alternativeName>
        <fullName evidence="10">Poly(ADP-ribose) glycohydrolase ARH3</fullName>
    </alternativeName>
    <alternativeName>
        <fullName evidence="8">[Protein ADP-ribosylarginine] hydrolase-like protein 2</fullName>
    </alternativeName>
    <alternativeName>
        <fullName evidence="7">[Protein ADP-ribosylserine] hydrolase</fullName>
    </alternativeName>
</protein>
<dbReference type="GO" id="GO:0046872">
    <property type="term" value="F:metal ion binding"/>
    <property type="evidence" value="ECO:0007669"/>
    <property type="project" value="UniProtKB-KW"/>
</dbReference>
<evidence type="ECO:0000256" key="9">
    <source>
        <dbReference type="ARBA" id="ARBA00043187"/>
    </source>
</evidence>
<feature type="binding site" evidence="12">
    <location>
        <position position="296"/>
    </location>
    <ligand>
        <name>Mg(2+)</name>
        <dbReference type="ChEBI" id="CHEBI:18420"/>
        <label>1</label>
    </ligand>
</feature>
<dbReference type="Gene3D" id="1.10.4080.10">
    <property type="entry name" value="ADP-ribosylation/Crystallin J1"/>
    <property type="match status" value="1"/>
</dbReference>
<accession>A0A0D2KBY0</accession>
<evidence type="ECO:0000256" key="10">
    <source>
        <dbReference type="ARBA" id="ARBA00043193"/>
    </source>
</evidence>
<dbReference type="InterPro" id="IPR005502">
    <property type="entry name" value="Ribosyl_crysJ1"/>
</dbReference>
<evidence type="ECO:0000256" key="7">
    <source>
        <dbReference type="ARBA" id="ARBA00042722"/>
    </source>
</evidence>
<keyword evidence="12" id="KW-0460">Magnesium</keyword>
<dbReference type="Proteomes" id="UP000053411">
    <property type="component" value="Unassembled WGS sequence"/>
</dbReference>
<keyword evidence="3" id="KW-0378">Hydrolase</keyword>
<keyword evidence="12" id="KW-0479">Metal-binding</keyword>
<dbReference type="GO" id="GO:0004649">
    <property type="term" value="F:poly(ADP-ribose) glycohydrolase activity"/>
    <property type="evidence" value="ECO:0007669"/>
    <property type="project" value="UniProtKB-EC"/>
</dbReference>
<feature type="binding site" evidence="12">
    <location>
        <position position="58"/>
    </location>
    <ligand>
        <name>Mg(2+)</name>
        <dbReference type="ChEBI" id="CHEBI:18420"/>
        <label>1</label>
    </ligand>
</feature>
<evidence type="ECO:0000256" key="12">
    <source>
        <dbReference type="PIRSR" id="PIRSR605502-1"/>
    </source>
</evidence>
<dbReference type="PANTHER" id="PTHR16222:SF24">
    <property type="entry name" value="ADP-RIBOSYLHYDROLASE ARH3"/>
    <property type="match status" value="1"/>
</dbReference>
<dbReference type="Pfam" id="PF03747">
    <property type="entry name" value="ADP_ribosyl_GH"/>
    <property type="match status" value="1"/>
</dbReference>
<evidence type="ECO:0000313" key="14">
    <source>
        <dbReference type="Proteomes" id="UP000053411"/>
    </source>
</evidence>
<feature type="binding site" evidence="12">
    <location>
        <position position="57"/>
    </location>
    <ligand>
        <name>Mg(2+)</name>
        <dbReference type="ChEBI" id="CHEBI:18420"/>
        <label>1</label>
    </ligand>
</feature>
<dbReference type="InterPro" id="IPR050792">
    <property type="entry name" value="ADP-ribosylglycohydrolase"/>
</dbReference>
<evidence type="ECO:0000256" key="4">
    <source>
        <dbReference type="ARBA" id="ARBA00041057"/>
    </source>
</evidence>
<feature type="binding site" evidence="12">
    <location>
        <position position="293"/>
    </location>
    <ligand>
        <name>Mg(2+)</name>
        <dbReference type="ChEBI" id="CHEBI:18420"/>
        <label>1</label>
    </ligand>
</feature>
<name>A0A0D2KBY0_9EURO</name>
<dbReference type="OrthoDB" id="2021138at2759"/>
<dbReference type="RefSeq" id="XP_016634727.1">
    <property type="nucleotide sequence ID" value="XM_016773781.1"/>
</dbReference>
<dbReference type="SUPFAM" id="SSF101478">
    <property type="entry name" value="ADP-ribosylglycohydrolase"/>
    <property type="match status" value="1"/>
</dbReference>
<evidence type="ECO:0000313" key="13">
    <source>
        <dbReference type="EMBL" id="KIY00605.1"/>
    </source>
</evidence>